<feature type="region of interest" description="Disordered" evidence="2">
    <location>
        <begin position="1075"/>
        <end position="1101"/>
    </location>
</feature>
<name>A0A9N8WU55_9GLOM</name>
<feature type="region of interest" description="Disordered" evidence="2">
    <location>
        <begin position="825"/>
        <end position="854"/>
    </location>
</feature>
<dbReference type="Pfam" id="PF04404">
    <property type="entry name" value="ERF"/>
    <property type="match status" value="1"/>
</dbReference>
<organism evidence="3 4">
    <name type="scientific">Racocetra fulgida</name>
    <dbReference type="NCBI Taxonomy" id="60492"/>
    <lineage>
        <taxon>Eukaryota</taxon>
        <taxon>Fungi</taxon>
        <taxon>Fungi incertae sedis</taxon>
        <taxon>Mucoromycota</taxon>
        <taxon>Glomeromycotina</taxon>
        <taxon>Glomeromycetes</taxon>
        <taxon>Diversisporales</taxon>
        <taxon>Gigasporaceae</taxon>
        <taxon>Racocetra</taxon>
    </lineage>
</organism>
<sequence length="1378" mass="162275">MAVNKKENQKPCQKCGSTNIGREKTYQDFKDTKTGKIKEIHTAYLYYFGYNFADETFEIDKEQPPTEEEIGNEELKILRLLRENNCSFCNKEVKRLELAGFMHENYNPANLEKKWGAIDKNSHYYISYSDYLKAMEVVETEEDICSTLPNYPKKGKENSEVFNDFDKEHITKFKNETDINTWRQKKKLYGKISDEQKFFILEYLCYLRDHYSRDSNQYKQFQAEQEKAEERNAIEKTIDVLRDKYRSKTQNIQINRDNQDRKKIPDDLPDNQEEKKSEVVYRLVGGINSVREKEVARKDSDHYGQVFYELDVEERIENDKENIKTIYVFEDVIVTEKELQNKLQNWIKEKRISRQNIKEIIEILERKLGIPPSKKPIEKITEHEDFSKAKPLIMETTNNNIYRKLQVIQDQVGSLFRTEENKGQRYSFFNEKQLLELLKPELEKNQLLFILSDEESQPLIHEKEGSIHYLKYLKRLEIIDSNSPNSRLIFKFWACGQSNDLAKAKGASETYSTKYILSKFFLIPVKDTSDPDYQEKEAKETIDKEQIERLLNLLEIKIQNWQKEKNTSKPNSFTKFLNKIFGSYNLNGETTLDNFLTRAYLLNEKDRQGEEMKCNKCLKTIPEGEEVTEYGNHYRTPEVYECIRLFYKRVEGGNITYYMQEKKLQDALTFTISEKDRPEQKENIKSSEKKVVEKTKLIDRIKEIRPYEKQYGQKTLKSCRIITEKGEKFKGSYGITYEFDLEKTGKYWQLEGKTKYQEVIEKEIICNKCRKQKDKEVKITENKEAKKQEKEEHKCSESECDKEAEHQDQDSKKYYCDEHWEELKTEEKAETPKESESKGETSPKTRLIRKDGQIAKTKLRQETENARLALKQETENAQRALRHQTELKILEIDRQTILKEIAYDTERFKLESGLGEKRGEPESEVSLKIPGEQNYLGKKLDLNLLQNKVDQVKKVGDKFNQFTKSASDKIDEITEKIKKPVLKPLPVECSYQNRSFLGEYPCQKSFEIKYNRGYGGYVKRNIWGYWTEKDEDNEKYICNTCLLKIYTPTPLSLGDVRVVETTTLSPLQSRPLPPFRLSKSVPNTPLNNSYQSSYSPTSPISEISEEASYYESDRDKANLATLQTEGEIKDNKLQAITQKLHQSIQVNKTLQKENEQVHLELKLTSSDYLVKDEQFRHLTERLNKEVENNKSLVAELEKITHKQQELINQLSRLKNDKKIDEIERAELEQSLLEQAEEYKKQLRELKTKHKKEIQNYRLFNSLEREDEGSKKYKRKTLDYGMLSRYSSIYSDHNRASSMTSFPQSPTLDFEIALKTPKTAKSLQEELNDAILNESEKNLDTTLNNLMGEINQAIEISPEAVKELEDRILNLTQQQEAYQ</sequence>
<dbReference type="Proteomes" id="UP000789396">
    <property type="component" value="Unassembled WGS sequence"/>
</dbReference>
<evidence type="ECO:0000256" key="1">
    <source>
        <dbReference type="SAM" id="Coils"/>
    </source>
</evidence>
<feature type="coiled-coil region" evidence="1">
    <location>
        <begin position="336"/>
        <end position="367"/>
    </location>
</feature>
<dbReference type="InterPro" id="IPR007499">
    <property type="entry name" value="ERF_bacteria_virus"/>
</dbReference>
<feature type="coiled-coil region" evidence="1">
    <location>
        <begin position="1179"/>
        <end position="1255"/>
    </location>
</feature>
<gene>
    <name evidence="3" type="ORF">RFULGI_LOCUS2115</name>
</gene>
<evidence type="ECO:0000313" key="3">
    <source>
        <dbReference type="EMBL" id="CAG8493950.1"/>
    </source>
</evidence>
<feature type="region of interest" description="Disordered" evidence="2">
    <location>
        <begin position="252"/>
        <end position="274"/>
    </location>
</feature>
<evidence type="ECO:0000313" key="4">
    <source>
        <dbReference type="Proteomes" id="UP000789396"/>
    </source>
</evidence>
<dbReference type="EMBL" id="CAJVPZ010001513">
    <property type="protein sequence ID" value="CAG8493950.1"/>
    <property type="molecule type" value="Genomic_DNA"/>
</dbReference>
<feature type="region of interest" description="Disordered" evidence="2">
    <location>
        <begin position="783"/>
        <end position="803"/>
    </location>
</feature>
<feature type="compositionally biased region" description="Low complexity" evidence="2">
    <location>
        <begin position="1089"/>
        <end position="1101"/>
    </location>
</feature>
<keyword evidence="4" id="KW-1185">Reference proteome</keyword>
<reference evidence="3" key="1">
    <citation type="submission" date="2021-06" db="EMBL/GenBank/DDBJ databases">
        <authorList>
            <person name="Kallberg Y."/>
            <person name="Tangrot J."/>
            <person name="Rosling A."/>
        </authorList>
    </citation>
    <scope>NUCLEOTIDE SEQUENCE</scope>
    <source>
        <strain evidence="3">IN212</strain>
    </source>
</reference>
<keyword evidence="1" id="KW-0175">Coiled coil</keyword>
<proteinExistence type="predicted"/>
<evidence type="ECO:0000256" key="2">
    <source>
        <dbReference type="SAM" id="MobiDB-lite"/>
    </source>
</evidence>
<comment type="caution">
    <text evidence="3">The sequence shown here is derived from an EMBL/GenBank/DDBJ whole genome shotgun (WGS) entry which is preliminary data.</text>
</comment>
<protein>
    <submittedName>
        <fullName evidence="3">12906_t:CDS:1</fullName>
    </submittedName>
</protein>
<feature type="compositionally biased region" description="Basic and acidic residues" evidence="2">
    <location>
        <begin position="257"/>
        <end position="274"/>
    </location>
</feature>
<accession>A0A9N8WU55</accession>